<dbReference type="GO" id="GO:0005737">
    <property type="term" value="C:cytoplasm"/>
    <property type="evidence" value="ECO:0007669"/>
    <property type="project" value="UniProtKB-SubCell"/>
</dbReference>
<accession>A0A3E5EB07</accession>
<protein>
    <recommendedName>
        <fullName evidence="6">Ribosomal protein L11 methyltransferase</fullName>
        <shortName evidence="6">L11 Mtase</shortName>
        <ecNumber evidence="6">2.1.1.-</ecNumber>
    </recommendedName>
</protein>
<dbReference type="NCBIfam" id="NF001785">
    <property type="entry name" value="PRK00517.2-2"/>
    <property type="match status" value="1"/>
</dbReference>
<evidence type="ECO:0000256" key="2">
    <source>
        <dbReference type="ARBA" id="ARBA00022490"/>
    </source>
</evidence>
<evidence type="ECO:0000256" key="1">
    <source>
        <dbReference type="ARBA" id="ARBA00009741"/>
    </source>
</evidence>
<proteinExistence type="inferred from homology"/>
<keyword evidence="7" id="KW-0687">Ribonucleoprotein</keyword>
<dbReference type="Gene3D" id="3.40.50.150">
    <property type="entry name" value="Vaccinia Virus protein VP39"/>
    <property type="match status" value="1"/>
</dbReference>
<dbReference type="AlphaFoldDB" id="A0A3E5EB07"/>
<keyword evidence="7" id="KW-0689">Ribosomal protein</keyword>
<evidence type="ECO:0000256" key="5">
    <source>
        <dbReference type="ARBA" id="ARBA00022691"/>
    </source>
</evidence>
<dbReference type="PANTHER" id="PTHR43648:SF1">
    <property type="entry name" value="ELECTRON TRANSFER FLAVOPROTEIN BETA SUBUNIT LYSINE METHYLTRANSFERASE"/>
    <property type="match status" value="1"/>
</dbReference>
<dbReference type="Proteomes" id="UP000283872">
    <property type="component" value="Unassembled WGS sequence"/>
</dbReference>
<keyword evidence="5 6" id="KW-0949">S-adenosyl-L-methionine</keyword>
<feature type="binding site" evidence="6">
    <location>
        <position position="161"/>
    </location>
    <ligand>
        <name>S-adenosyl-L-methionine</name>
        <dbReference type="ChEBI" id="CHEBI:59789"/>
    </ligand>
</feature>
<dbReference type="PANTHER" id="PTHR43648">
    <property type="entry name" value="ELECTRON TRANSFER FLAVOPROTEIN BETA SUBUNIT LYSINE METHYLTRANSFERASE"/>
    <property type="match status" value="1"/>
</dbReference>
<evidence type="ECO:0000256" key="3">
    <source>
        <dbReference type="ARBA" id="ARBA00022603"/>
    </source>
</evidence>
<name>A0A3E5EB07_9BACT</name>
<sequence length="290" mass="32443">MKYLVATFTIETTADLMQASQDLLADGAAEAGFESFEETETGLEAYVQKELFDKEILDAYIADFPIGDTKITYEVKDAEDKDWNQEWEEQGFEPIYVDNQVVIYDAKHPELYPDTSNRPDMIEIGIEAKLAFGTGNHETTRMIISQLLHMPIRTKRILDCGTGTGILALTCSKLGAKDVVGYDIDEWSVENAKHNAMLNGVTNMEVLFGNSQVINHISGVFDLVLANINRNILLDDMRAFRSVMNIGGTLVLSGFYEEDIPVLLEKAEELGMHEISRQIDNNWSCLVLGS</sequence>
<dbReference type="GO" id="GO:0008276">
    <property type="term" value="F:protein methyltransferase activity"/>
    <property type="evidence" value="ECO:0007669"/>
    <property type="project" value="UniProtKB-UniRule"/>
</dbReference>
<dbReference type="EC" id="2.1.1.-" evidence="6"/>
<feature type="binding site" evidence="6">
    <location>
        <position position="227"/>
    </location>
    <ligand>
        <name>S-adenosyl-L-methionine</name>
        <dbReference type="ChEBI" id="CHEBI:59789"/>
    </ligand>
</feature>
<gene>
    <name evidence="6" type="primary">prmA</name>
    <name evidence="7" type="ORF">DWY11_06825</name>
</gene>
<organism evidence="7 8">
    <name type="scientific">Segatella copri</name>
    <dbReference type="NCBI Taxonomy" id="165179"/>
    <lineage>
        <taxon>Bacteria</taxon>
        <taxon>Pseudomonadati</taxon>
        <taxon>Bacteroidota</taxon>
        <taxon>Bacteroidia</taxon>
        <taxon>Bacteroidales</taxon>
        <taxon>Prevotellaceae</taxon>
        <taxon>Segatella</taxon>
    </lineage>
</organism>
<dbReference type="PIRSF" id="PIRSF000401">
    <property type="entry name" value="RPL11_MTase"/>
    <property type="match status" value="1"/>
</dbReference>
<dbReference type="InterPro" id="IPR004498">
    <property type="entry name" value="Ribosomal_PrmA_MeTrfase"/>
</dbReference>
<dbReference type="HAMAP" id="MF_00735">
    <property type="entry name" value="Methyltr_PrmA"/>
    <property type="match status" value="1"/>
</dbReference>
<dbReference type="GO" id="GO:0005840">
    <property type="term" value="C:ribosome"/>
    <property type="evidence" value="ECO:0007669"/>
    <property type="project" value="UniProtKB-KW"/>
</dbReference>
<dbReference type="CDD" id="cd02440">
    <property type="entry name" value="AdoMet_MTases"/>
    <property type="match status" value="1"/>
</dbReference>
<evidence type="ECO:0000313" key="8">
    <source>
        <dbReference type="Proteomes" id="UP000283872"/>
    </source>
</evidence>
<comment type="similarity">
    <text evidence="1 6">Belongs to the methyltransferase superfamily. PrmA family.</text>
</comment>
<comment type="subcellular location">
    <subcellularLocation>
        <location evidence="6">Cytoplasm</location>
    </subcellularLocation>
</comment>
<keyword evidence="2 6" id="KW-0963">Cytoplasm</keyword>
<dbReference type="EMBL" id="QRVA01000013">
    <property type="protein sequence ID" value="RGS16377.1"/>
    <property type="molecule type" value="Genomic_DNA"/>
</dbReference>
<comment type="function">
    <text evidence="6">Methylates ribosomal protein L11.</text>
</comment>
<keyword evidence="3 6" id="KW-0489">Methyltransferase</keyword>
<comment type="caution">
    <text evidence="7">The sequence shown here is derived from an EMBL/GenBank/DDBJ whole genome shotgun (WGS) entry which is preliminary data.</text>
</comment>
<dbReference type="RefSeq" id="WP_117586174.1">
    <property type="nucleotide sequence ID" value="NZ_QRVA01000013.1"/>
</dbReference>
<dbReference type="GO" id="GO:0032259">
    <property type="term" value="P:methylation"/>
    <property type="evidence" value="ECO:0007669"/>
    <property type="project" value="UniProtKB-KW"/>
</dbReference>
<reference evidence="7 8" key="1">
    <citation type="submission" date="2018-08" db="EMBL/GenBank/DDBJ databases">
        <title>A genome reference for cultivated species of the human gut microbiota.</title>
        <authorList>
            <person name="Zou Y."/>
            <person name="Xue W."/>
            <person name="Luo G."/>
        </authorList>
    </citation>
    <scope>NUCLEOTIDE SEQUENCE [LARGE SCALE GENOMIC DNA]</scope>
    <source>
        <strain evidence="7 8">AF24-12</strain>
    </source>
</reference>
<evidence type="ECO:0000313" key="7">
    <source>
        <dbReference type="EMBL" id="RGS16377.1"/>
    </source>
</evidence>
<evidence type="ECO:0000256" key="6">
    <source>
        <dbReference type="HAMAP-Rule" id="MF_00735"/>
    </source>
</evidence>
<keyword evidence="4 6" id="KW-0808">Transferase</keyword>
<comment type="catalytic activity">
    <reaction evidence="6">
        <text>L-lysyl-[protein] + 3 S-adenosyl-L-methionine = N(6),N(6),N(6)-trimethyl-L-lysyl-[protein] + 3 S-adenosyl-L-homocysteine + 3 H(+)</text>
        <dbReference type="Rhea" id="RHEA:54192"/>
        <dbReference type="Rhea" id="RHEA-COMP:9752"/>
        <dbReference type="Rhea" id="RHEA-COMP:13826"/>
        <dbReference type="ChEBI" id="CHEBI:15378"/>
        <dbReference type="ChEBI" id="CHEBI:29969"/>
        <dbReference type="ChEBI" id="CHEBI:57856"/>
        <dbReference type="ChEBI" id="CHEBI:59789"/>
        <dbReference type="ChEBI" id="CHEBI:61961"/>
    </reaction>
</comment>
<feature type="binding site" evidence="6">
    <location>
        <position position="140"/>
    </location>
    <ligand>
        <name>S-adenosyl-L-methionine</name>
        <dbReference type="ChEBI" id="CHEBI:59789"/>
    </ligand>
</feature>
<dbReference type="Pfam" id="PF06325">
    <property type="entry name" value="PrmA"/>
    <property type="match status" value="1"/>
</dbReference>
<dbReference type="InterPro" id="IPR029063">
    <property type="entry name" value="SAM-dependent_MTases_sf"/>
</dbReference>
<evidence type="ECO:0000256" key="4">
    <source>
        <dbReference type="ARBA" id="ARBA00022679"/>
    </source>
</evidence>
<feature type="binding site" evidence="6">
    <location>
        <position position="183"/>
    </location>
    <ligand>
        <name>S-adenosyl-L-methionine</name>
        <dbReference type="ChEBI" id="CHEBI:59789"/>
    </ligand>
</feature>
<dbReference type="SUPFAM" id="SSF53335">
    <property type="entry name" value="S-adenosyl-L-methionine-dependent methyltransferases"/>
    <property type="match status" value="1"/>
</dbReference>
<dbReference type="InterPro" id="IPR050078">
    <property type="entry name" value="Ribosomal_L11_MeTrfase_PrmA"/>
</dbReference>